<dbReference type="SUPFAM" id="SSF52833">
    <property type="entry name" value="Thioredoxin-like"/>
    <property type="match status" value="1"/>
</dbReference>
<dbReference type="InterPro" id="IPR036249">
    <property type="entry name" value="Thioredoxin-like_sf"/>
</dbReference>
<dbReference type="EMBL" id="UINC01161599">
    <property type="protein sequence ID" value="SVD60888.1"/>
    <property type="molecule type" value="Genomic_DNA"/>
</dbReference>
<dbReference type="AlphaFoldDB" id="A0A382WRM9"/>
<dbReference type="Pfam" id="PF06764">
    <property type="entry name" value="DUF1223"/>
    <property type="match status" value="1"/>
</dbReference>
<dbReference type="InterPro" id="IPR010634">
    <property type="entry name" value="DUF1223"/>
</dbReference>
<sequence length="100" mass="11172">MTYIENAGGLSVVSITMKRIGATVEAILPDDLLKEVVEVISLFYERHHGKNIRRGENGGHPLTYHNVVKGLKSTAMWRGEEKRIAILENRETGDICVVIL</sequence>
<protein>
    <submittedName>
        <fullName evidence="1">Uncharacterized protein</fullName>
    </submittedName>
</protein>
<name>A0A382WRM9_9ZZZZ</name>
<proteinExistence type="predicted"/>
<evidence type="ECO:0000313" key="1">
    <source>
        <dbReference type="EMBL" id="SVD60888.1"/>
    </source>
</evidence>
<organism evidence="1">
    <name type="scientific">marine metagenome</name>
    <dbReference type="NCBI Taxonomy" id="408172"/>
    <lineage>
        <taxon>unclassified sequences</taxon>
        <taxon>metagenomes</taxon>
        <taxon>ecological metagenomes</taxon>
    </lineage>
</organism>
<gene>
    <name evidence="1" type="ORF">METZ01_LOCUS413742</name>
</gene>
<accession>A0A382WRM9</accession>
<reference evidence="1" key="1">
    <citation type="submission" date="2018-05" db="EMBL/GenBank/DDBJ databases">
        <authorList>
            <person name="Lanie J.A."/>
            <person name="Ng W.-L."/>
            <person name="Kazmierczak K.M."/>
            <person name="Andrzejewski T.M."/>
            <person name="Davidsen T.M."/>
            <person name="Wayne K.J."/>
            <person name="Tettelin H."/>
            <person name="Glass J.I."/>
            <person name="Rusch D."/>
            <person name="Podicherti R."/>
            <person name="Tsui H.-C.T."/>
            <person name="Winkler M.E."/>
        </authorList>
    </citation>
    <scope>NUCLEOTIDE SEQUENCE</scope>
</reference>